<sequence>MRNALRFVPTAEQAKIIGHGGSAFVEACPGAGKTKVMVERARQVVASTATVFGRGLAFLSFTRAAVSELESRLYSEGVIGKPTFPHFVGTFDSFVWQFFIAPFGVPGVAQSPHLLPDKDKLDIAPNNGMRGIPLGCFDRETGVAIKAKIERIGFTGGLLNYETTARIVRERFLDRAVLDFDDARHLALQRLRDKKSGAALRRALQARFVEIIVDEAQDCNPADLEIVAWLRDAGVPIKVICDPNQSIYSFRGGVGDELKAFAATFPDEDRLPLAGNFRSGSNIAKVIVALREPSARGRPDEALGKHRDEPTPVHLLAYAGHSAPVAVGCKFEALTASLSLNHTQCPIIGSTLNAARAASGQPKEEPDGGLSYRLAVCVDTYHRAVDMRLKGDALEGFHRIALELSGALDNATYHQHLIEAEIEPNQWRPSAIATLEALRFQPDKHTTVERWLIDARDVLRHLLPAGSASIARKLQNKKELATAFSLGSVSKHPAHTIHAVKGKEFDAVCVVLAPKTAKKIVDCLIEGGTSEDLESARKIYVGASRARRLLVIAVPKSQAKRLHTHLLGTGALVALSDV</sequence>
<keyword evidence="3 6" id="KW-0347">Helicase</keyword>
<evidence type="ECO:0000259" key="7">
    <source>
        <dbReference type="PROSITE" id="PS51198"/>
    </source>
</evidence>
<dbReference type="PANTHER" id="PTHR11070:SF2">
    <property type="entry name" value="ATP-DEPENDENT DNA HELICASE SRS2"/>
    <property type="match status" value="1"/>
</dbReference>
<dbReference type="InterPro" id="IPR014016">
    <property type="entry name" value="UvrD-like_ATP-bd"/>
</dbReference>
<keyword evidence="4 6" id="KW-0067">ATP-binding</keyword>
<dbReference type="EMBL" id="JACHNS010000008">
    <property type="protein sequence ID" value="MBB4594867.1"/>
    <property type="molecule type" value="Genomic_DNA"/>
</dbReference>
<evidence type="ECO:0000256" key="5">
    <source>
        <dbReference type="ARBA" id="ARBA00034923"/>
    </source>
</evidence>
<feature type="domain" description="UvrD-like helicase ATP-binding" evidence="7">
    <location>
        <begin position="6"/>
        <end position="280"/>
    </location>
</feature>
<dbReference type="SUPFAM" id="SSF52540">
    <property type="entry name" value="P-loop containing nucleoside triphosphate hydrolases"/>
    <property type="match status" value="1"/>
</dbReference>
<reference evidence="8 9" key="1">
    <citation type="submission" date="2020-08" db="EMBL/GenBank/DDBJ databases">
        <title>Studying the diversity of plant-associated saprophytic bacteria and their role in host health and plant-pathogen interactions.</title>
        <authorList>
            <person name="Potnis N."/>
        </authorList>
    </citation>
    <scope>NUCLEOTIDE SEQUENCE [LARGE SCALE GENOMIC DNA]</scope>
    <source>
        <strain evidence="8 9">F16</strain>
    </source>
</reference>
<evidence type="ECO:0000256" key="6">
    <source>
        <dbReference type="PROSITE-ProRule" id="PRU00560"/>
    </source>
</evidence>
<evidence type="ECO:0000256" key="2">
    <source>
        <dbReference type="ARBA" id="ARBA00022801"/>
    </source>
</evidence>
<dbReference type="RefSeq" id="WP_184442129.1">
    <property type="nucleotide sequence ID" value="NZ_JACHNS010000008.1"/>
</dbReference>
<dbReference type="InterPro" id="IPR027351">
    <property type="entry name" value="(+)RNA_virus_helicase_core_dom"/>
</dbReference>
<dbReference type="InterPro" id="IPR000212">
    <property type="entry name" value="DNA_helicase_UvrD/REP"/>
</dbReference>
<organism evidence="8 9">
    <name type="scientific">Xanthomonas cannabis</name>
    <dbReference type="NCBI Taxonomy" id="1885674"/>
    <lineage>
        <taxon>Bacteria</taxon>
        <taxon>Pseudomonadati</taxon>
        <taxon>Pseudomonadota</taxon>
        <taxon>Gammaproteobacteria</taxon>
        <taxon>Lysobacterales</taxon>
        <taxon>Lysobacteraceae</taxon>
        <taxon>Xanthomonas</taxon>
    </lineage>
</organism>
<accession>A0ABR6JPZ7</accession>
<evidence type="ECO:0000256" key="1">
    <source>
        <dbReference type="ARBA" id="ARBA00022741"/>
    </source>
</evidence>
<proteinExistence type="predicted"/>
<evidence type="ECO:0000256" key="4">
    <source>
        <dbReference type="ARBA" id="ARBA00022840"/>
    </source>
</evidence>
<protein>
    <recommendedName>
        <fullName evidence="5">DNA 3'-5' helicase II</fullName>
    </recommendedName>
</protein>
<dbReference type="PROSITE" id="PS51198">
    <property type="entry name" value="UVRD_HELICASE_ATP_BIND"/>
    <property type="match status" value="1"/>
</dbReference>
<evidence type="ECO:0000313" key="9">
    <source>
        <dbReference type="Proteomes" id="UP000554726"/>
    </source>
</evidence>
<evidence type="ECO:0000313" key="8">
    <source>
        <dbReference type="EMBL" id="MBB4594867.1"/>
    </source>
</evidence>
<dbReference type="InterPro" id="IPR027417">
    <property type="entry name" value="P-loop_NTPase"/>
</dbReference>
<keyword evidence="2 6" id="KW-0378">Hydrolase</keyword>
<evidence type="ECO:0000256" key="3">
    <source>
        <dbReference type="ARBA" id="ARBA00022806"/>
    </source>
</evidence>
<dbReference type="Pfam" id="PF01443">
    <property type="entry name" value="Viral_helicase1"/>
    <property type="match status" value="1"/>
</dbReference>
<dbReference type="Gene3D" id="3.40.50.300">
    <property type="entry name" value="P-loop containing nucleotide triphosphate hydrolases"/>
    <property type="match status" value="2"/>
</dbReference>
<dbReference type="PANTHER" id="PTHR11070">
    <property type="entry name" value="UVRD / RECB / PCRA DNA HELICASE FAMILY MEMBER"/>
    <property type="match status" value="1"/>
</dbReference>
<name>A0ABR6JPZ7_9XANT</name>
<gene>
    <name evidence="8" type="ORF">FHR60_003572</name>
</gene>
<keyword evidence="9" id="KW-1185">Reference proteome</keyword>
<keyword evidence="1 6" id="KW-0547">Nucleotide-binding</keyword>
<dbReference type="Proteomes" id="UP000554726">
    <property type="component" value="Unassembled WGS sequence"/>
</dbReference>
<dbReference type="Pfam" id="PF00580">
    <property type="entry name" value="UvrD-helicase"/>
    <property type="match status" value="2"/>
</dbReference>
<comment type="caution">
    <text evidence="8">The sequence shown here is derived from an EMBL/GenBank/DDBJ whole genome shotgun (WGS) entry which is preliminary data.</text>
</comment>
<feature type="binding site" evidence="6">
    <location>
        <begin position="27"/>
        <end position="34"/>
    </location>
    <ligand>
        <name>ATP</name>
        <dbReference type="ChEBI" id="CHEBI:30616"/>
    </ligand>
</feature>